<gene>
    <name evidence="2" type="ORF">GCM10009810_29300</name>
</gene>
<keyword evidence="1" id="KW-0732">Signal</keyword>
<name>A0ABN2KXI1_9MICO</name>
<comment type="caution">
    <text evidence="2">The sequence shown here is derived from an EMBL/GenBank/DDBJ whole genome shotgun (WGS) entry which is preliminary data.</text>
</comment>
<dbReference type="EMBL" id="BAAAPN010000058">
    <property type="protein sequence ID" value="GAA1768878.1"/>
    <property type="molecule type" value="Genomic_DNA"/>
</dbReference>
<feature type="chain" id="PRO_5046411742" evidence="1">
    <location>
        <begin position="27"/>
        <end position="705"/>
    </location>
</feature>
<protein>
    <submittedName>
        <fullName evidence="2">Uncharacterized protein</fullName>
    </submittedName>
</protein>
<dbReference type="RefSeq" id="WP_344067554.1">
    <property type="nucleotide sequence ID" value="NZ_BAAAPN010000058.1"/>
</dbReference>
<proteinExistence type="predicted"/>
<dbReference type="InterPro" id="IPR053143">
    <property type="entry name" value="Arylsulfate_ST"/>
</dbReference>
<evidence type="ECO:0000313" key="2">
    <source>
        <dbReference type="EMBL" id="GAA1768878.1"/>
    </source>
</evidence>
<reference evidence="2 3" key="1">
    <citation type="journal article" date="2019" name="Int. J. Syst. Evol. Microbiol.">
        <title>The Global Catalogue of Microorganisms (GCM) 10K type strain sequencing project: providing services to taxonomists for standard genome sequencing and annotation.</title>
        <authorList>
            <consortium name="The Broad Institute Genomics Platform"/>
            <consortium name="The Broad Institute Genome Sequencing Center for Infectious Disease"/>
            <person name="Wu L."/>
            <person name="Ma J."/>
        </authorList>
    </citation>
    <scope>NUCLEOTIDE SEQUENCE [LARGE SCALE GENOMIC DNA]</scope>
    <source>
        <strain evidence="2 3">JCM 15591</strain>
    </source>
</reference>
<dbReference type="PANTHER" id="PTHR35340:SF5">
    <property type="entry name" value="ASST-DOMAIN-CONTAINING PROTEIN"/>
    <property type="match status" value="1"/>
</dbReference>
<evidence type="ECO:0000256" key="1">
    <source>
        <dbReference type="SAM" id="SignalP"/>
    </source>
</evidence>
<organism evidence="2 3">
    <name type="scientific">Nostocoides vanveenii</name>
    <dbReference type="NCBI Taxonomy" id="330835"/>
    <lineage>
        <taxon>Bacteria</taxon>
        <taxon>Bacillati</taxon>
        <taxon>Actinomycetota</taxon>
        <taxon>Actinomycetes</taxon>
        <taxon>Micrococcales</taxon>
        <taxon>Intrasporangiaceae</taxon>
        <taxon>Nostocoides</taxon>
    </lineage>
</organism>
<accession>A0ABN2KXI1</accession>
<keyword evidence="3" id="KW-1185">Reference proteome</keyword>
<dbReference type="Proteomes" id="UP001501475">
    <property type="component" value="Unassembled WGS sequence"/>
</dbReference>
<dbReference type="PANTHER" id="PTHR35340">
    <property type="entry name" value="PQQ ENZYME REPEAT PROTEIN-RELATED"/>
    <property type="match status" value="1"/>
</dbReference>
<feature type="signal peptide" evidence="1">
    <location>
        <begin position="1"/>
        <end position="26"/>
    </location>
</feature>
<sequence length="705" mass="73529">MTRRANLVAGALIVCSAFGGTSSSQAVLGFEAQASPLHTLSVSGSGLGMYPEFAPGVDRYGLTTTTASDGTVTVSATTDDPAGRVWVNGRPAAGGTATLTGLVAGDEISVMIEDSAGLERHSLYYLPAEFPAFDAVVNSSAVAPGKVFIAPTKWFAGDKYFLAIVDRLGVPAWASGYPTGTNDFRRQPNGNYTVAQPTTTPGRSGNHIVEFDQSFRQVATHETVGLVDTDLHDSILLPDGHTVLLAYEPNAATGKTDSVIQEQDGDGRVVFEWTSSSLAAQTVRLNTYADYAHVNSVVVSHDGRDFIASFRHLSSVLRIARVAHDGFQPGDIVWKLGGRESDFTFVDDPYPGGPCAQHTASELPNGHILLYDNGSDAFSTPMCINPADPSGPPITRPSTRVSEYALDPVARTATLVWSYDPARYGWFAGSAQRLPNGNTVLGWATGAQAIADEVSPTGQVVWRLTDRNATSPNYTYRAMVFDAPDVIAPEVTVASPAPGVAVPFLSSATLDFSCTDKGGSSLGTCGAEGQWGRLLDTAWPGLRSVAIPATDGAGNITTTTVTYAVSPPAHLADLAIRPSSTGVFTGAGTAQPPQAITQRLAKVGASATAYVRVYNRGATREPLMVKGTKGTAAVRVRYFAGTTDITSAVVSGAYKTRSLATDGSALLRIVASRLAPAVRGSALVVSVTGTAGGAADTVSDKVTIG</sequence>
<dbReference type="Pfam" id="PF05935">
    <property type="entry name" value="Arylsulfotrans"/>
    <property type="match status" value="1"/>
</dbReference>
<dbReference type="InterPro" id="IPR010262">
    <property type="entry name" value="Arylsulfotransferase_bact"/>
</dbReference>
<evidence type="ECO:0000313" key="3">
    <source>
        <dbReference type="Proteomes" id="UP001501475"/>
    </source>
</evidence>